<evidence type="ECO:0000313" key="3">
    <source>
        <dbReference type="Proteomes" id="UP000031036"/>
    </source>
</evidence>
<sequence>MIHAFVQLLIVLLVLNAAANSLSADKLSISARKWNSEDSETSLATTSSAEISRPDKRGTFNFLKRYHRLARSQDDDKSGYEHSPSKRVLDDGGLVAMLVKSINGAGRLRCEMVCEK</sequence>
<gene>
    <name evidence="2" type="ORF">Tcan_03261</name>
</gene>
<organism evidence="2 3">
    <name type="scientific">Toxocara canis</name>
    <name type="common">Canine roundworm</name>
    <dbReference type="NCBI Taxonomy" id="6265"/>
    <lineage>
        <taxon>Eukaryota</taxon>
        <taxon>Metazoa</taxon>
        <taxon>Ecdysozoa</taxon>
        <taxon>Nematoda</taxon>
        <taxon>Chromadorea</taxon>
        <taxon>Rhabditida</taxon>
        <taxon>Spirurina</taxon>
        <taxon>Ascaridomorpha</taxon>
        <taxon>Ascaridoidea</taxon>
        <taxon>Toxocaridae</taxon>
        <taxon>Toxocara</taxon>
    </lineage>
</organism>
<feature type="signal peptide" evidence="1">
    <location>
        <begin position="1"/>
        <end position="24"/>
    </location>
</feature>
<feature type="chain" id="PRO_5002095423" evidence="1">
    <location>
        <begin position="25"/>
        <end position="116"/>
    </location>
</feature>
<dbReference type="Proteomes" id="UP000031036">
    <property type="component" value="Unassembled WGS sequence"/>
</dbReference>
<keyword evidence="1" id="KW-0732">Signal</keyword>
<proteinExistence type="predicted"/>
<keyword evidence="3" id="KW-1185">Reference proteome</keyword>
<comment type="caution">
    <text evidence="2">The sequence shown here is derived from an EMBL/GenBank/DDBJ whole genome shotgun (WGS) entry which is preliminary data.</text>
</comment>
<name>A0A0B2VGZ0_TOXCA</name>
<accession>A0A0B2VGZ0</accession>
<dbReference type="AlphaFoldDB" id="A0A0B2VGZ0"/>
<evidence type="ECO:0000313" key="2">
    <source>
        <dbReference type="EMBL" id="KHN80220.1"/>
    </source>
</evidence>
<evidence type="ECO:0000256" key="1">
    <source>
        <dbReference type="SAM" id="SignalP"/>
    </source>
</evidence>
<protein>
    <submittedName>
        <fullName evidence="2">Uncharacterized protein</fullName>
    </submittedName>
</protein>
<dbReference type="EMBL" id="JPKZ01001757">
    <property type="protein sequence ID" value="KHN80220.1"/>
    <property type="molecule type" value="Genomic_DNA"/>
</dbReference>
<reference evidence="2 3" key="1">
    <citation type="submission" date="2014-11" db="EMBL/GenBank/DDBJ databases">
        <title>Genetic blueprint of the zoonotic pathogen Toxocara canis.</title>
        <authorList>
            <person name="Zhu X.-Q."/>
            <person name="Korhonen P.K."/>
            <person name="Cai H."/>
            <person name="Young N.D."/>
            <person name="Nejsum P."/>
            <person name="von Samson-Himmelstjerna G."/>
            <person name="Boag P.R."/>
            <person name="Tan P."/>
            <person name="Li Q."/>
            <person name="Min J."/>
            <person name="Yang Y."/>
            <person name="Wang X."/>
            <person name="Fang X."/>
            <person name="Hall R.S."/>
            <person name="Hofmann A."/>
            <person name="Sternberg P.W."/>
            <person name="Jex A.R."/>
            <person name="Gasser R.B."/>
        </authorList>
    </citation>
    <scope>NUCLEOTIDE SEQUENCE [LARGE SCALE GENOMIC DNA]</scope>
    <source>
        <strain evidence="2">PN_DK_2014</strain>
    </source>
</reference>